<accession>A0A318Z2X4</accession>
<gene>
    <name evidence="2" type="ORF">BP01DRAFT_395080</name>
</gene>
<protein>
    <submittedName>
        <fullName evidence="2">Uncharacterized protein</fullName>
    </submittedName>
</protein>
<name>A0A318Z2X4_9EURO</name>
<dbReference type="GeneID" id="37079599"/>
<keyword evidence="3" id="KW-1185">Reference proteome</keyword>
<reference evidence="2 3" key="1">
    <citation type="submission" date="2016-12" db="EMBL/GenBank/DDBJ databases">
        <title>The genomes of Aspergillus section Nigri reveals drivers in fungal speciation.</title>
        <authorList>
            <consortium name="DOE Joint Genome Institute"/>
            <person name="Vesth T.C."/>
            <person name="Nybo J."/>
            <person name="Theobald S."/>
            <person name="Brandl J."/>
            <person name="Frisvad J.C."/>
            <person name="Nielsen K.F."/>
            <person name="Lyhne E.K."/>
            <person name="Kogle M.E."/>
            <person name="Kuo A."/>
            <person name="Riley R."/>
            <person name="Clum A."/>
            <person name="Nolan M."/>
            <person name="Lipzen A."/>
            <person name="Salamov A."/>
            <person name="Henrissat B."/>
            <person name="Wiebenga A."/>
            <person name="De Vries R.P."/>
            <person name="Grigoriev I.V."/>
            <person name="Mortensen U.H."/>
            <person name="Andersen M.R."/>
            <person name="Baker S.E."/>
        </authorList>
    </citation>
    <scope>NUCLEOTIDE SEQUENCE [LARGE SCALE GENOMIC DNA]</scope>
    <source>
        <strain evidence="2 3">JOP 1030-1</strain>
    </source>
</reference>
<sequence length="122" mass="13498">SLFCCLIPSTFSPTSSLLPSLISLSLIFQFSYRKKIHKKTGKPTKKLKYNSPSDPLILVISWYILSLFFSHTTCGLCGAVCVCACCVGVLAAGEIFPLRHFHPISSPFLAVHCRLLSIHHFV</sequence>
<feature type="transmembrane region" description="Helical" evidence="1">
    <location>
        <begin position="76"/>
        <end position="96"/>
    </location>
</feature>
<keyword evidence="1" id="KW-0472">Membrane</keyword>
<organism evidence="2 3">
    <name type="scientific">Aspergillus saccharolyticus JOP 1030-1</name>
    <dbReference type="NCBI Taxonomy" id="1450539"/>
    <lineage>
        <taxon>Eukaryota</taxon>
        <taxon>Fungi</taxon>
        <taxon>Dikarya</taxon>
        <taxon>Ascomycota</taxon>
        <taxon>Pezizomycotina</taxon>
        <taxon>Eurotiomycetes</taxon>
        <taxon>Eurotiomycetidae</taxon>
        <taxon>Eurotiales</taxon>
        <taxon>Aspergillaceae</taxon>
        <taxon>Aspergillus</taxon>
        <taxon>Aspergillus subgen. Circumdati</taxon>
    </lineage>
</organism>
<dbReference type="RefSeq" id="XP_025427398.1">
    <property type="nucleotide sequence ID" value="XM_025578370.1"/>
</dbReference>
<feature type="non-terminal residue" evidence="2">
    <location>
        <position position="1"/>
    </location>
</feature>
<evidence type="ECO:0000313" key="2">
    <source>
        <dbReference type="EMBL" id="PYH41416.1"/>
    </source>
</evidence>
<evidence type="ECO:0000313" key="3">
    <source>
        <dbReference type="Proteomes" id="UP000248349"/>
    </source>
</evidence>
<keyword evidence="1" id="KW-1133">Transmembrane helix</keyword>
<evidence type="ECO:0000256" key="1">
    <source>
        <dbReference type="SAM" id="Phobius"/>
    </source>
</evidence>
<dbReference type="Proteomes" id="UP000248349">
    <property type="component" value="Unassembled WGS sequence"/>
</dbReference>
<feature type="transmembrane region" description="Helical" evidence="1">
    <location>
        <begin position="16"/>
        <end position="32"/>
    </location>
</feature>
<keyword evidence="1" id="KW-0812">Transmembrane</keyword>
<dbReference type="EMBL" id="KZ821264">
    <property type="protein sequence ID" value="PYH41416.1"/>
    <property type="molecule type" value="Genomic_DNA"/>
</dbReference>
<proteinExistence type="predicted"/>
<dbReference type="AlphaFoldDB" id="A0A318Z2X4"/>